<evidence type="ECO:0000313" key="2">
    <source>
        <dbReference type="Proteomes" id="UP001150266"/>
    </source>
</evidence>
<dbReference type="Proteomes" id="UP001150266">
    <property type="component" value="Unassembled WGS sequence"/>
</dbReference>
<gene>
    <name evidence="1" type="ORF">J3R30DRAFT_736421</name>
</gene>
<evidence type="ECO:0000313" key="1">
    <source>
        <dbReference type="EMBL" id="KAJ4473848.1"/>
    </source>
</evidence>
<sequence length="127" mass="14754">MWVPFFLCLFLEQAKPKFAKIWGPAALSGAEFHLTWNIQDICLWQLTSSSHQSQRTLKLRLGWSSTRKSVREDSETPTGMVFHKEICQRLAGGTIEDRQCRLSKRLKFRNTTNSDNCCWGCISMRRI</sequence>
<organism evidence="1 2">
    <name type="scientific">Lentinula aciculospora</name>
    <dbReference type="NCBI Taxonomy" id="153920"/>
    <lineage>
        <taxon>Eukaryota</taxon>
        <taxon>Fungi</taxon>
        <taxon>Dikarya</taxon>
        <taxon>Basidiomycota</taxon>
        <taxon>Agaricomycotina</taxon>
        <taxon>Agaricomycetes</taxon>
        <taxon>Agaricomycetidae</taxon>
        <taxon>Agaricales</taxon>
        <taxon>Marasmiineae</taxon>
        <taxon>Omphalotaceae</taxon>
        <taxon>Lentinula</taxon>
    </lineage>
</organism>
<name>A0A9W9DJT8_9AGAR</name>
<dbReference type="EMBL" id="JAOTPV010000017">
    <property type="protein sequence ID" value="KAJ4473848.1"/>
    <property type="molecule type" value="Genomic_DNA"/>
</dbReference>
<protein>
    <submittedName>
        <fullName evidence="1">Uncharacterized protein</fullName>
    </submittedName>
</protein>
<dbReference type="AlphaFoldDB" id="A0A9W9DJT8"/>
<proteinExistence type="predicted"/>
<keyword evidence="2" id="KW-1185">Reference proteome</keyword>
<comment type="caution">
    <text evidence="1">The sequence shown here is derived from an EMBL/GenBank/DDBJ whole genome shotgun (WGS) entry which is preliminary data.</text>
</comment>
<accession>A0A9W9DJT8</accession>
<reference evidence="1" key="1">
    <citation type="submission" date="2022-08" db="EMBL/GenBank/DDBJ databases">
        <title>A Global Phylogenomic Analysis of the Shiitake Genus Lentinula.</title>
        <authorList>
            <consortium name="DOE Joint Genome Institute"/>
            <person name="Sierra-Patev S."/>
            <person name="Min B."/>
            <person name="Naranjo-Ortiz M."/>
            <person name="Looney B."/>
            <person name="Konkel Z."/>
            <person name="Slot J.C."/>
            <person name="Sakamoto Y."/>
            <person name="Steenwyk J.L."/>
            <person name="Rokas A."/>
            <person name="Carro J."/>
            <person name="Camarero S."/>
            <person name="Ferreira P."/>
            <person name="Molpeceres G."/>
            <person name="Ruiz-Duenas F.J."/>
            <person name="Serrano A."/>
            <person name="Henrissat B."/>
            <person name="Drula E."/>
            <person name="Hughes K.W."/>
            <person name="Mata J.L."/>
            <person name="Ishikawa N.K."/>
            <person name="Vargas-Isla R."/>
            <person name="Ushijima S."/>
            <person name="Smith C.A."/>
            <person name="Ahrendt S."/>
            <person name="Andreopoulos W."/>
            <person name="He G."/>
            <person name="Labutti K."/>
            <person name="Lipzen A."/>
            <person name="Ng V."/>
            <person name="Riley R."/>
            <person name="Sandor L."/>
            <person name="Barry K."/>
            <person name="Martinez A.T."/>
            <person name="Xiao Y."/>
            <person name="Gibbons J.G."/>
            <person name="Terashima K."/>
            <person name="Grigoriev I.V."/>
            <person name="Hibbett D.S."/>
        </authorList>
    </citation>
    <scope>NUCLEOTIDE SEQUENCE</scope>
    <source>
        <strain evidence="1">JLM2183</strain>
    </source>
</reference>